<dbReference type="GO" id="GO:0046872">
    <property type="term" value="F:metal ion binding"/>
    <property type="evidence" value="ECO:0007669"/>
    <property type="project" value="UniProtKB-KW"/>
</dbReference>
<evidence type="ECO:0000256" key="1">
    <source>
        <dbReference type="RuleBase" id="RU003682"/>
    </source>
</evidence>
<keyword evidence="1" id="KW-0560">Oxidoreductase</keyword>
<reference evidence="3 4" key="1">
    <citation type="journal article" date="2012" name="Genome Biol.">
        <title>The genome of the polar eukaryotic microalga coccomyxa subellipsoidea reveals traits of cold adaptation.</title>
        <authorList>
            <person name="Blanc G."/>
            <person name="Agarkova I."/>
            <person name="Grimwood J."/>
            <person name="Kuo A."/>
            <person name="Brueggeman A."/>
            <person name="Dunigan D."/>
            <person name="Gurnon J."/>
            <person name="Ladunga I."/>
            <person name="Lindquist E."/>
            <person name="Lucas S."/>
            <person name="Pangilinan J."/>
            <person name="Proschold T."/>
            <person name="Salamov A."/>
            <person name="Schmutz J."/>
            <person name="Weeks D."/>
            <person name="Yamada T."/>
            <person name="Claverie J.M."/>
            <person name="Grigoriev I."/>
            <person name="Van Etten J."/>
            <person name="Lomsadze A."/>
            <person name="Borodovsky M."/>
        </authorList>
    </citation>
    <scope>NUCLEOTIDE SEQUENCE [LARGE SCALE GENOMIC DNA]</scope>
    <source>
        <strain evidence="3 4">C-169</strain>
    </source>
</reference>
<dbReference type="InterPro" id="IPR044861">
    <property type="entry name" value="IPNS-like_FE2OG_OXY"/>
</dbReference>
<keyword evidence="4" id="KW-1185">Reference proteome</keyword>
<feature type="domain" description="Fe2OG dioxygenase" evidence="2">
    <location>
        <begin position="159"/>
        <end position="275"/>
    </location>
</feature>
<dbReference type="Proteomes" id="UP000007264">
    <property type="component" value="Unassembled WGS sequence"/>
</dbReference>
<proteinExistence type="inferred from homology"/>
<gene>
    <name evidence="3" type="ORF">COCSUDRAFT_56501</name>
</gene>
<dbReference type="Gene3D" id="2.60.120.330">
    <property type="entry name" value="B-lactam Antibiotic, Isopenicillin N Synthase, Chain"/>
    <property type="match status" value="1"/>
</dbReference>
<dbReference type="EMBL" id="AGSI01000011">
    <property type="protein sequence ID" value="EIE22069.1"/>
    <property type="molecule type" value="Genomic_DNA"/>
</dbReference>
<evidence type="ECO:0000313" key="4">
    <source>
        <dbReference type="Proteomes" id="UP000007264"/>
    </source>
</evidence>
<dbReference type="Pfam" id="PF03171">
    <property type="entry name" value="2OG-FeII_Oxy"/>
    <property type="match status" value="1"/>
</dbReference>
<evidence type="ECO:0000259" key="2">
    <source>
        <dbReference type="PROSITE" id="PS51471"/>
    </source>
</evidence>
<dbReference type="RefSeq" id="XP_005646613.1">
    <property type="nucleotide sequence ID" value="XM_005646556.1"/>
</dbReference>
<dbReference type="PANTHER" id="PTHR47990">
    <property type="entry name" value="2-OXOGLUTARATE (2OG) AND FE(II)-DEPENDENT OXYGENASE SUPERFAMILY PROTEIN-RELATED"/>
    <property type="match status" value="1"/>
</dbReference>
<dbReference type="InterPro" id="IPR005123">
    <property type="entry name" value="Oxoglu/Fe-dep_dioxygenase_dom"/>
</dbReference>
<dbReference type="OrthoDB" id="288590at2759"/>
<dbReference type="InterPro" id="IPR050231">
    <property type="entry name" value="Iron_ascorbate_oxido_reductase"/>
</dbReference>
<dbReference type="GeneID" id="17040054"/>
<dbReference type="SUPFAM" id="SSF51197">
    <property type="entry name" value="Clavaminate synthase-like"/>
    <property type="match status" value="1"/>
</dbReference>
<dbReference type="InterPro" id="IPR026992">
    <property type="entry name" value="DIOX_N"/>
</dbReference>
<dbReference type="eggNOG" id="KOG0143">
    <property type="taxonomic scope" value="Eukaryota"/>
</dbReference>
<dbReference type="GO" id="GO:0016491">
    <property type="term" value="F:oxidoreductase activity"/>
    <property type="evidence" value="ECO:0007669"/>
    <property type="project" value="UniProtKB-KW"/>
</dbReference>
<dbReference type="PROSITE" id="PS51471">
    <property type="entry name" value="FE2OG_OXY"/>
    <property type="match status" value="1"/>
</dbReference>
<protein>
    <submittedName>
        <fullName evidence="3">Oxidoreductase</fullName>
    </submittedName>
</protein>
<dbReference type="Pfam" id="PF14226">
    <property type="entry name" value="DIOX_N"/>
    <property type="match status" value="1"/>
</dbReference>
<comment type="similarity">
    <text evidence="1">Belongs to the iron/ascorbate-dependent oxidoreductase family.</text>
</comment>
<comment type="caution">
    <text evidence="3">The sequence shown here is derived from an EMBL/GenBank/DDBJ whole genome shotgun (WGS) entry which is preliminary data.</text>
</comment>
<keyword evidence="1" id="KW-0408">Iron</keyword>
<organism evidence="3 4">
    <name type="scientific">Coccomyxa subellipsoidea (strain C-169)</name>
    <name type="common">Green microalga</name>
    <dbReference type="NCBI Taxonomy" id="574566"/>
    <lineage>
        <taxon>Eukaryota</taxon>
        <taxon>Viridiplantae</taxon>
        <taxon>Chlorophyta</taxon>
        <taxon>core chlorophytes</taxon>
        <taxon>Trebouxiophyceae</taxon>
        <taxon>Trebouxiophyceae incertae sedis</taxon>
        <taxon>Coccomyxaceae</taxon>
        <taxon>Coccomyxa</taxon>
        <taxon>Coccomyxa subellipsoidea</taxon>
    </lineage>
</organism>
<name>I0YUK0_COCSC</name>
<dbReference type="InterPro" id="IPR027443">
    <property type="entry name" value="IPNS-like_sf"/>
</dbReference>
<keyword evidence="1" id="KW-0479">Metal-binding</keyword>
<sequence>MGRPIVQVSLDDFENRKQEITNDLWKAATEIGFFYLKDHGLSGDEIKHMFEISEAFFKLPADVKAKYRFDLSKNIGWESGQQKRASHHLPELKESLQLKWHDMEGRWPSDQDIADFQATCEAFMQKCQEISFKVLSCFALGLGFEEDFFTKNHDVTKPDAQQTFRLMHYFPVEGKTFPEGFPRAGSHCDFETITLLFAKGAGLEVCPGREATSEHAVGDEWTECPALPGTITVNIGDALMRWSDDKLKSNYHRVRMPLPGEDKGSRFSIAYFNQANKHSIIEGKEGRYPPISAEEFVSESLRAIYVKQPQAVSAAS</sequence>
<evidence type="ECO:0000313" key="3">
    <source>
        <dbReference type="EMBL" id="EIE22069.1"/>
    </source>
</evidence>
<dbReference type="KEGG" id="csl:COCSUDRAFT_56501"/>
<accession>I0YUK0</accession>
<dbReference type="AlphaFoldDB" id="I0YUK0"/>